<proteinExistence type="inferred from homology"/>
<keyword evidence="3 6" id="KW-0812">Transmembrane</keyword>
<evidence type="ECO:0000256" key="2">
    <source>
        <dbReference type="ARBA" id="ARBA00010199"/>
    </source>
</evidence>
<feature type="transmembrane region" description="Helical" evidence="6">
    <location>
        <begin position="457"/>
        <end position="479"/>
    </location>
</feature>
<dbReference type="Pfam" id="PF01554">
    <property type="entry name" value="MatE"/>
    <property type="match status" value="2"/>
</dbReference>
<dbReference type="OrthoDB" id="2126698at2759"/>
<dbReference type="GO" id="GO:1990961">
    <property type="term" value="P:xenobiotic detoxification by transmembrane export across the plasma membrane"/>
    <property type="evidence" value="ECO:0007669"/>
    <property type="project" value="InterPro"/>
</dbReference>
<dbReference type="Proteomes" id="UP000295252">
    <property type="component" value="Chromosome VIII"/>
</dbReference>
<dbReference type="CDD" id="cd13132">
    <property type="entry name" value="MATE_eukaryotic"/>
    <property type="match status" value="1"/>
</dbReference>
<evidence type="ECO:0000256" key="3">
    <source>
        <dbReference type="ARBA" id="ARBA00022692"/>
    </source>
</evidence>
<feature type="transmembrane region" description="Helical" evidence="6">
    <location>
        <begin position="532"/>
        <end position="554"/>
    </location>
</feature>
<comment type="subcellular location">
    <subcellularLocation>
        <location evidence="1">Membrane</location>
        <topology evidence="1">Multi-pass membrane protein</topology>
    </subcellularLocation>
</comment>
<dbReference type="AlphaFoldDB" id="A0A068U312"/>
<feature type="transmembrane region" description="Helical" evidence="6">
    <location>
        <begin position="494"/>
        <end position="511"/>
    </location>
</feature>
<dbReference type="GO" id="GO:0016020">
    <property type="term" value="C:membrane"/>
    <property type="evidence" value="ECO:0007669"/>
    <property type="project" value="UniProtKB-SubCell"/>
</dbReference>
<feature type="transmembrane region" description="Helical" evidence="6">
    <location>
        <begin position="275"/>
        <end position="292"/>
    </location>
</feature>
<gene>
    <name evidence="7" type="ORF">GSCOC_T00041384001</name>
</gene>
<feature type="transmembrane region" description="Helical" evidence="6">
    <location>
        <begin position="380"/>
        <end position="407"/>
    </location>
</feature>
<feature type="transmembrane region" description="Helical" evidence="6">
    <location>
        <begin position="304"/>
        <end position="327"/>
    </location>
</feature>
<dbReference type="NCBIfam" id="TIGR00797">
    <property type="entry name" value="matE"/>
    <property type="match status" value="1"/>
</dbReference>
<feature type="transmembrane region" description="Helical" evidence="6">
    <location>
        <begin position="197"/>
        <end position="221"/>
    </location>
</feature>
<accession>A0A068U312</accession>
<evidence type="ECO:0000313" key="7">
    <source>
        <dbReference type="EMBL" id="CDP02950.1"/>
    </source>
</evidence>
<feature type="transmembrane region" description="Helical" evidence="6">
    <location>
        <begin position="242"/>
        <end position="263"/>
    </location>
</feature>
<feature type="transmembrane region" description="Helical" evidence="6">
    <location>
        <begin position="560"/>
        <end position="581"/>
    </location>
</feature>
<organism evidence="7 8">
    <name type="scientific">Coffea canephora</name>
    <name type="common">Robusta coffee</name>
    <dbReference type="NCBI Taxonomy" id="49390"/>
    <lineage>
        <taxon>Eukaryota</taxon>
        <taxon>Viridiplantae</taxon>
        <taxon>Streptophyta</taxon>
        <taxon>Embryophyta</taxon>
        <taxon>Tracheophyta</taxon>
        <taxon>Spermatophyta</taxon>
        <taxon>Magnoliopsida</taxon>
        <taxon>eudicotyledons</taxon>
        <taxon>Gunneridae</taxon>
        <taxon>Pentapetalae</taxon>
        <taxon>asterids</taxon>
        <taxon>lamiids</taxon>
        <taxon>Gentianales</taxon>
        <taxon>Rubiaceae</taxon>
        <taxon>Ixoroideae</taxon>
        <taxon>Gardenieae complex</taxon>
        <taxon>Bertiereae - Coffeeae clade</taxon>
        <taxon>Coffeeae</taxon>
        <taxon>Coffea</taxon>
    </lineage>
</organism>
<dbReference type="InterPro" id="IPR045069">
    <property type="entry name" value="MATE_euk"/>
</dbReference>
<feature type="transmembrane region" description="Helical" evidence="6">
    <location>
        <begin position="160"/>
        <end position="185"/>
    </location>
</feature>
<dbReference type="InterPro" id="IPR002528">
    <property type="entry name" value="MATE_fam"/>
</dbReference>
<comment type="similarity">
    <text evidence="2 6">Belongs to the multi antimicrobial extrusion (MATE) (TC 2.A.66.1) family.</text>
</comment>
<evidence type="ECO:0000256" key="5">
    <source>
        <dbReference type="ARBA" id="ARBA00023136"/>
    </source>
</evidence>
<sequence length="607" mass="67216">MVLHVISSFKLPIKVKVIFLHVLLQYLEAKAKLQKLNSMNYRLRPKALSINLTNNWLIIFTSLIVSAMTYLPILSDSENQLYFKRRTFFGELFWLFYEGHHVNLIWPKKSHDLAVSKVMDDDQQMPDLETPLISDSQEKGIELKGLFSKDDILAEAKKQLWLAGPLMFVNLLLTLIQTISVMFVGHVGELALSGASMATSFASVTGFSLLIGLCGALDTFCGQAYGAKQYHMVGIHTQRAMFVLLLVCIPLACLWANTGHILAFFGQDPEISAEAGVYALYMIPTIFPYALLQCQFKFLQTQNIVIPMILTSGVTTLLHIPTCWTLVSKLGLGNKGAALANAISYWINDLFLALYVKYSPSCKSSWTGFSKEAFKDVSKFLSIAVPSAIMICLEIWSFELMVLLAGLLPNPVIEASVLSISLNTNTMVYMLPLGLGCAISVRVANELGAGRPLAARLAVWVAVVMVAFESIMVAAIMILGRRIWGYCFSSEERVVKYVADMMLLLAVTHLLDGIQSVLNGIARGCGWQKIGAIINLGAYYLIGIPLGVFLAFVQHMGGKGLWTGIIAAVFSQTMFLLIATVRANWQAEVNKFSNSSNVYSLENYFRW</sequence>
<protein>
    <recommendedName>
        <fullName evidence="6">Protein DETOXIFICATION</fullName>
    </recommendedName>
    <alternativeName>
        <fullName evidence="6">Multidrug and toxic compound extrusion protein</fullName>
    </alternativeName>
</protein>
<feature type="transmembrane region" description="Helical" evidence="6">
    <location>
        <begin position="427"/>
        <end position="445"/>
    </location>
</feature>
<dbReference type="OMA" id="AFVWANA"/>
<feature type="transmembrane region" description="Helical" evidence="6">
    <location>
        <begin position="55"/>
        <end position="75"/>
    </location>
</feature>
<reference evidence="8" key="1">
    <citation type="journal article" date="2014" name="Science">
        <title>The coffee genome provides insight into the convergent evolution of caffeine biosynthesis.</title>
        <authorList>
            <person name="Denoeud F."/>
            <person name="Carretero-Paulet L."/>
            <person name="Dereeper A."/>
            <person name="Droc G."/>
            <person name="Guyot R."/>
            <person name="Pietrella M."/>
            <person name="Zheng C."/>
            <person name="Alberti A."/>
            <person name="Anthony F."/>
            <person name="Aprea G."/>
            <person name="Aury J.M."/>
            <person name="Bento P."/>
            <person name="Bernard M."/>
            <person name="Bocs S."/>
            <person name="Campa C."/>
            <person name="Cenci A."/>
            <person name="Combes M.C."/>
            <person name="Crouzillat D."/>
            <person name="Da Silva C."/>
            <person name="Daddiego L."/>
            <person name="De Bellis F."/>
            <person name="Dussert S."/>
            <person name="Garsmeur O."/>
            <person name="Gayraud T."/>
            <person name="Guignon V."/>
            <person name="Jahn K."/>
            <person name="Jamilloux V."/>
            <person name="Joet T."/>
            <person name="Labadie K."/>
            <person name="Lan T."/>
            <person name="Leclercq J."/>
            <person name="Lepelley M."/>
            <person name="Leroy T."/>
            <person name="Li L.T."/>
            <person name="Librado P."/>
            <person name="Lopez L."/>
            <person name="Munoz A."/>
            <person name="Noel B."/>
            <person name="Pallavicini A."/>
            <person name="Perrotta G."/>
            <person name="Poncet V."/>
            <person name="Pot D."/>
            <person name="Priyono X."/>
            <person name="Rigoreau M."/>
            <person name="Rouard M."/>
            <person name="Rozas J."/>
            <person name="Tranchant-Dubreuil C."/>
            <person name="VanBuren R."/>
            <person name="Zhang Q."/>
            <person name="Andrade A.C."/>
            <person name="Argout X."/>
            <person name="Bertrand B."/>
            <person name="de Kochko A."/>
            <person name="Graziosi G."/>
            <person name="Henry R.J."/>
            <person name="Jayarama X."/>
            <person name="Ming R."/>
            <person name="Nagai C."/>
            <person name="Rounsley S."/>
            <person name="Sankoff D."/>
            <person name="Giuliano G."/>
            <person name="Albert V.A."/>
            <person name="Wincker P."/>
            <person name="Lashermes P."/>
        </authorList>
    </citation>
    <scope>NUCLEOTIDE SEQUENCE [LARGE SCALE GENOMIC DNA]</scope>
    <source>
        <strain evidence="8">cv. DH200-94</strain>
    </source>
</reference>
<keyword evidence="5 6" id="KW-0472">Membrane</keyword>
<dbReference type="InParanoid" id="A0A068U312"/>
<keyword evidence="8" id="KW-1185">Reference proteome</keyword>
<evidence type="ECO:0000256" key="1">
    <source>
        <dbReference type="ARBA" id="ARBA00004141"/>
    </source>
</evidence>
<dbReference type="PhylomeDB" id="A0A068U312"/>
<evidence type="ECO:0000256" key="4">
    <source>
        <dbReference type="ARBA" id="ARBA00022989"/>
    </source>
</evidence>
<dbReference type="Gramene" id="CDP02950">
    <property type="protein sequence ID" value="CDP02950"/>
    <property type="gene ID" value="GSCOC_T00041384001"/>
</dbReference>
<dbReference type="GO" id="GO:0042910">
    <property type="term" value="F:xenobiotic transmembrane transporter activity"/>
    <property type="evidence" value="ECO:0007669"/>
    <property type="project" value="InterPro"/>
</dbReference>
<evidence type="ECO:0000256" key="6">
    <source>
        <dbReference type="RuleBase" id="RU004914"/>
    </source>
</evidence>
<dbReference type="GO" id="GO:0015297">
    <property type="term" value="F:antiporter activity"/>
    <property type="evidence" value="ECO:0007669"/>
    <property type="project" value="InterPro"/>
</dbReference>
<dbReference type="PANTHER" id="PTHR11206">
    <property type="entry name" value="MULTIDRUG RESISTANCE PROTEIN"/>
    <property type="match status" value="1"/>
</dbReference>
<feature type="transmembrane region" description="Helical" evidence="6">
    <location>
        <begin position="339"/>
        <end position="359"/>
    </location>
</feature>
<dbReference type="EMBL" id="HG739093">
    <property type="protein sequence ID" value="CDP02950.1"/>
    <property type="molecule type" value="Genomic_DNA"/>
</dbReference>
<evidence type="ECO:0000313" key="8">
    <source>
        <dbReference type="Proteomes" id="UP000295252"/>
    </source>
</evidence>
<name>A0A068U312_COFCA</name>
<keyword evidence="4 6" id="KW-1133">Transmembrane helix</keyword>